<reference evidence="2" key="1">
    <citation type="submission" date="2020-11" db="EMBL/GenBank/DDBJ databases">
        <authorList>
            <consortium name="DOE Joint Genome Institute"/>
            <person name="Ahrendt S."/>
            <person name="Riley R."/>
            <person name="Andreopoulos W."/>
            <person name="LaButti K."/>
            <person name="Pangilinan J."/>
            <person name="Ruiz-duenas F.J."/>
            <person name="Barrasa J.M."/>
            <person name="Sanchez-Garcia M."/>
            <person name="Camarero S."/>
            <person name="Miyauchi S."/>
            <person name="Serrano A."/>
            <person name="Linde D."/>
            <person name="Babiker R."/>
            <person name="Drula E."/>
            <person name="Ayuso-Fernandez I."/>
            <person name="Pacheco R."/>
            <person name="Padilla G."/>
            <person name="Ferreira P."/>
            <person name="Barriuso J."/>
            <person name="Kellner H."/>
            <person name="Castanera R."/>
            <person name="Alfaro M."/>
            <person name="Ramirez L."/>
            <person name="Pisabarro A.G."/>
            <person name="Kuo A."/>
            <person name="Tritt A."/>
            <person name="Lipzen A."/>
            <person name="He G."/>
            <person name="Yan M."/>
            <person name="Ng V."/>
            <person name="Cullen D."/>
            <person name="Martin F."/>
            <person name="Rosso M.-N."/>
            <person name="Henrissat B."/>
            <person name="Hibbett D."/>
            <person name="Martinez A.T."/>
            <person name="Grigoriev I.V."/>
        </authorList>
    </citation>
    <scope>NUCLEOTIDE SEQUENCE</scope>
    <source>
        <strain evidence="2">AH 44721</strain>
    </source>
</reference>
<accession>A0A9P5TIQ6</accession>
<feature type="non-terminal residue" evidence="2">
    <location>
        <position position="153"/>
    </location>
</feature>
<keyword evidence="1" id="KW-0175">Coiled coil</keyword>
<evidence type="ECO:0000313" key="3">
    <source>
        <dbReference type="Proteomes" id="UP000724874"/>
    </source>
</evidence>
<gene>
    <name evidence="2" type="ORF">CPB84DRAFT_1687772</name>
</gene>
<dbReference type="Proteomes" id="UP000724874">
    <property type="component" value="Unassembled WGS sequence"/>
</dbReference>
<feature type="coiled-coil region" evidence="1">
    <location>
        <begin position="39"/>
        <end position="73"/>
    </location>
</feature>
<dbReference type="OrthoDB" id="3365698at2759"/>
<dbReference type="EMBL" id="JADNYJ010000144">
    <property type="protein sequence ID" value="KAF8879981.1"/>
    <property type="molecule type" value="Genomic_DNA"/>
</dbReference>
<organism evidence="2 3">
    <name type="scientific">Gymnopilus junonius</name>
    <name type="common">Spectacular rustgill mushroom</name>
    <name type="synonym">Gymnopilus spectabilis subsp. junonius</name>
    <dbReference type="NCBI Taxonomy" id="109634"/>
    <lineage>
        <taxon>Eukaryota</taxon>
        <taxon>Fungi</taxon>
        <taxon>Dikarya</taxon>
        <taxon>Basidiomycota</taxon>
        <taxon>Agaricomycotina</taxon>
        <taxon>Agaricomycetes</taxon>
        <taxon>Agaricomycetidae</taxon>
        <taxon>Agaricales</taxon>
        <taxon>Agaricineae</taxon>
        <taxon>Hymenogastraceae</taxon>
        <taxon>Gymnopilus</taxon>
    </lineage>
</organism>
<evidence type="ECO:0000313" key="2">
    <source>
        <dbReference type="EMBL" id="KAF8879981.1"/>
    </source>
</evidence>
<name>A0A9P5TIQ6_GYMJU</name>
<proteinExistence type="predicted"/>
<protein>
    <recommendedName>
        <fullName evidence="4">F-box domain-containing protein</fullName>
    </recommendedName>
</protein>
<dbReference type="AlphaFoldDB" id="A0A9P5TIQ6"/>
<sequence>MEARGISESSLVDSFPYPSRLQTNYIPSEEEVVQIKAFLEEPSVKLNALEDKITRLEAELEAAEKDYLDFHSQYTACYSLVSLPRRLPDDVLREIFVQSSISAYGNAVLDKDSPPLVFTRICRHWRDVAFTTPEMWSTIHIPVIREEIDNGLF</sequence>
<evidence type="ECO:0000256" key="1">
    <source>
        <dbReference type="SAM" id="Coils"/>
    </source>
</evidence>
<evidence type="ECO:0008006" key="4">
    <source>
        <dbReference type="Google" id="ProtNLM"/>
    </source>
</evidence>
<comment type="caution">
    <text evidence="2">The sequence shown here is derived from an EMBL/GenBank/DDBJ whole genome shotgun (WGS) entry which is preliminary data.</text>
</comment>
<keyword evidence="3" id="KW-1185">Reference proteome</keyword>